<feature type="transmembrane region" description="Helical" evidence="6">
    <location>
        <begin position="59"/>
        <end position="79"/>
    </location>
</feature>
<dbReference type="EMBL" id="QGMK01000749">
    <property type="protein sequence ID" value="TVY78505.1"/>
    <property type="molecule type" value="Genomic_DNA"/>
</dbReference>
<feature type="compositionally biased region" description="Basic residues" evidence="5">
    <location>
        <begin position="335"/>
        <end position="348"/>
    </location>
</feature>
<evidence type="ECO:0000313" key="7">
    <source>
        <dbReference type="EMBL" id="TVY78505.1"/>
    </source>
</evidence>
<evidence type="ECO:0000256" key="5">
    <source>
        <dbReference type="SAM" id="MobiDB-lite"/>
    </source>
</evidence>
<dbReference type="InterPro" id="IPR006603">
    <property type="entry name" value="PQ-loop_rpt"/>
</dbReference>
<proteinExistence type="predicted"/>
<feature type="transmembrane region" description="Helical" evidence="6">
    <location>
        <begin position="20"/>
        <end position="39"/>
    </location>
</feature>
<dbReference type="OrthoDB" id="19344at2759"/>
<dbReference type="AlphaFoldDB" id="A0A8T9C580"/>
<dbReference type="Gene3D" id="1.20.1280.290">
    <property type="match status" value="1"/>
</dbReference>
<dbReference type="SMART" id="SM00679">
    <property type="entry name" value="CTNS"/>
    <property type="match status" value="2"/>
</dbReference>
<reference evidence="7 8" key="1">
    <citation type="submission" date="2018-05" db="EMBL/GenBank/DDBJ databases">
        <title>Genome sequencing and assembly of the regulated plant pathogen Lachnellula willkommii and related sister species for the development of diagnostic species identification markers.</title>
        <authorList>
            <person name="Giroux E."/>
            <person name="Bilodeau G."/>
        </authorList>
    </citation>
    <scope>NUCLEOTIDE SEQUENCE [LARGE SCALE GENOMIC DNA]</scope>
    <source>
        <strain evidence="7 8">CBS 268.59</strain>
    </source>
</reference>
<protein>
    <recommendedName>
        <fullName evidence="9">PQ loop repeat protein</fullName>
    </recommendedName>
</protein>
<evidence type="ECO:0000313" key="8">
    <source>
        <dbReference type="Proteomes" id="UP000469558"/>
    </source>
</evidence>
<dbReference type="Proteomes" id="UP000469558">
    <property type="component" value="Unassembled WGS sequence"/>
</dbReference>
<keyword evidence="4 6" id="KW-0472">Membrane</keyword>
<feature type="compositionally biased region" description="Acidic residues" evidence="5">
    <location>
        <begin position="353"/>
        <end position="363"/>
    </location>
</feature>
<dbReference type="GO" id="GO:0016020">
    <property type="term" value="C:membrane"/>
    <property type="evidence" value="ECO:0007669"/>
    <property type="project" value="UniProtKB-SubCell"/>
</dbReference>
<evidence type="ECO:0000256" key="6">
    <source>
        <dbReference type="SAM" id="Phobius"/>
    </source>
</evidence>
<feature type="transmembrane region" description="Helical" evidence="6">
    <location>
        <begin position="139"/>
        <end position="163"/>
    </location>
</feature>
<keyword evidence="2 6" id="KW-0812">Transmembrane</keyword>
<dbReference type="Pfam" id="PF04193">
    <property type="entry name" value="PQ-loop"/>
    <property type="match status" value="2"/>
</dbReference>
<evidence type="ECO:0000256" key="3">
    <source>
        <dbReference type="ARBA" id="ARBA00022989"/>
    </source>
</evidence>
<evidence type="ECO:0000256" key="4">
    <source>
        <dbReference type="ARBA" id="ARBA00023136"/>
    </source>
</evidence>
<dbReference type="InterPro" id="IPR051415">
    <property type="entry name" value="LAAT-1"/>
</dbReference>
<feature type="transmembrane region" description="Helical" evidence="6">
    <location>
        <begin position="232"/>
        <end position="257"/>
    </location>
</feature>
<gene>
    <name evidence="7" type="primary">SPAC4C5.03</name>
    <name evidence="7" type="ORF">LSUE1_G006168</name>
</gene>
<organism evidence="7 8">
    <name type="scientific">Lachnellula suecica</name>
    <dbReference type="NCBI Taxonomy" id="602035"/>
    <lineage>
        <taxon>Eukaryota</taxon>
        <taxon>Fungi</taxon>
        <taxon>Dikarya</taxon>
        <taxon>Ascomycota</taxon>
        <taxon>Pezizomycotina</taxon>
        <taxon>Leotiomycetes</taxon>
        <taxon>Helotiales</taxon>
        <taxon>Lachnaceae</taxon>
        <taxon>Lachnellula</taxon>
    </lineage>
</organism>
<evidence type="ECO:0000256" key="1">
    <source>
        <dbReference type="ARBA" id="ARBA00004141"/>
    </source>
</evidence>
<comment type="caution">
    <text evidence="7">The sequence shown here is derived from an EMBL/GenBank/DDBJ whole genome shotgun (WGS) entry which is preliminary data.</text>
</comment>
<comment type="subcellular location">
    <subcellularLocation>
        <location evidence="1">Membrane</location>
        <topology evidence="1">Multi-pass membrane protein</topology>
    </subcellularLocation>
</comment>
<evidence type="ECO:0000256" key="2">
    <source>
        <dbReference type="ARBA" id="ARBA00022692"/>
    </source>
</evidence>
<keyword evidence="3 6" id="KW-1133">Transmembrane helix</keyword>
<keyword evidence="8" id="KW-1185">Reference proteome</keyword>
<dbReference type="PANTHER" id="PTHR16201:SF11">
    <property type="entry name" value="PQ-LOOP REPEAT-CONTAINING PROTEIN"/>
    <property type="match status" value="1"/>
</dbReference>
<feature type="transmembrane region" description="Helical" evidence="6">
    <location>
        <begin position="99"/>
        <end position="123"/>
    </location>
</feature>
<accession>A0A8T9C580</accession>
<feature type="region of interest" description="Disordered" evidence="5">
    <location>
        <begin position="302"/>
        <end position="393"/>
    </location>
</feature>
<evidence type="ECO:0008006" key="9">
    <source>
        <dbReference type="Google" id="ProtNLM"/>
    </source>
</evidence>
<sequence length="393" mass="43042">MGLLQSLDDLGSRCEKLQDVSYINLALSIFILIGIFASYLPQHYRIISRETSEGISPWFILLGATSGTCAFANILVLPVSRADIACCKTVGTFECVAGLLGIAQVGVQWSCFTVILLLFLIFFPRGPALSQETTHSWKLAVSVAIICLVHGLAVILISIVLIATRPHALGIWASILGIMGAVLATIQYLPQIWLTHRIRDVGSLSIPMMCIQTPGSFLWSGSLIARLGWAGWSSWGIFLVTGFLQGCLLALGVYYSVKNKRAKSYSLRHDSDENSDEGDSNQRITSVIADYFRSLWGSVSKDNDSEDETVVGNDGANDVDPERQALLDPSLNPRKSLRTKFSKPRRKTVVSNDDAEDSDENDYDNERQALLNPSLSPPNTEQSLSGERVTKSP</sequence>
<name>A0A8T9C580_9HELO</name>
<dbReference type="PANTHER" id="PTHR16201">
    <property type="entry name" value="SEVEN TRANSMEMBRANE PROTEIN 1-RELATED"/>
    <property type="match status" value="1"/>
</dbReference>
<feature type="compositionally biased region" description="Polar residues" evidence="5">
    <location>
        <begin position="371"/>
        <end position="387"/>
    </location>
</feature>
<feature type="transmembrane region" description="Helical" evidence="6">
    <location>
        <begin position="169"/>
        <end position="189"/>
    </location>
</feature>